<reference evidence="2" key="1">
    <citation type="submission" date="2022-12" db="EMBL/GenBank/DDBJ databases">
        <authorList>
            <person name="Petersen C."/>
        </authorList>
    </citation>
    <scope>NUCLEOTIDE SEQUENCE</scope>
    <source>
        <strain evidence="2">IBT 35675</strain>
    </source>
</reference>
<organism evidence="2 3">
    <name type="scientific">Penicillium brevicompactum</name>
    <dbReference type="NCBI Taxonomy" id="5074"/>
    <lineage>
        <taxon>Eukaryota</taxon>
        <taxon>Fungi</taxon>
        <taxon>Dikarya</taxon>
        <taxon>Ascomycota</taxon>
        <taxon>Pezizomycotina</taxon>
        <taxon>Eurotiomycetes</taxon>
        <taxon>Eurotiomycetidae</taxon>
        <taxon>Eurotiales</taxon>
        <taxon>Aspergillaceae</taxon>
        <taxon>Penicillium</taxon>
    </lineage>
</organism>
<name>A0A9W9RTJ9_PENBR</name>
<dbReference type="AlphaFoldDB" id="A0A9W9RTJ9"/>
<protein>
    <submittedName>
        <fullName evidence="2">Uncharacterized protein</fullName>
    </submittedName>
</protein>
<comment type="caution">
    <text evidence="2">The sequence shown here is derived from an EMBL/GenBank/DDBJ whole genome shotgun (WGS) entry which is preliminary data.</text>
</comment>
<feature type="compositionally biased region" description="Basic and acidic residues" evidence="1">
    <location>
        <begin position="136"/>
        <end position="145"/>
    </location>
</feature>
<sequence length="548" mass="61915">MADPACFASPEQWIRYSIPGQDLCTPVGHVNTQKSDATVNYPTAKPASSAEKPRCVSMRRERQTKSLALLEPQAKRQKQLDVGELGTHHILWKVVDPQSEKDLQHEKGPTEKVQHTIETTYEAEIKHVDQIYSGKDDLKSHETSPKRNAAKVAGKPSISQRGCAAVEKIPDWPWSASGFQPTELYAQMIPPVINFNLPNAYITRLTVDKTSLPPRPNFDLTIYGKKYCGPHTTHQLLLVLSYLFISSMLPTDVGALMKVICRRDRDWEESFVLQRSELQDWLISVRKVLTKSDGLHTIALEDITLQTRYIMFVIGQHASPHSSFMAEIFQNEDPPTRPFGVRASIALICHVFEGIRADELGGYESMEIWIRDQKFLSTMASRLKISPLFGSEISLPHLQSMISSLQKAFQCEEIRVASTKVQKLRIENQAEVLEYFRRAFLAFNPLLLPKILESLSESSEVPNRFDQKLLANRGKNLDRTNLASRLANIFTSVASERLNAGFQTICEIQQSEADKVVAIEMMHVKSFEEAYKSGEIGPTIVRVFHVPL</sequence>
<reference evidence="2" key="2">
    <citation type="journal article" date="2023" name="IMA Fungus">
        <title>Comparative genomic study of the Penicillium genus elucidates a diverse pangenome and 15 lateral gene transfer events.</title>
        <authorList>
            <person name="Petersen C."/>
            <person name="Sorensen T."/>
            <person name="Nielsen M.R."/>
            <person name="Sondergaard T.E."/>
            <person name="Sorensen J.L."/>
            <person name="Fitzpatrick D.A."/>
            <person name="Frisvad J.C."/>
            <person name="Nielsen K.L."/>
        </authorList>
    </citation>
    <scope>NUCLEOTIDE SEQUENCE</scope>
    <source>
        <strain evidence="2">IBT 35675</strain>
    </source>
</reference>
<dbReference type="EMBL" id="JAPZBR010000001">
    <property type="protein sequence ID" value="KAJ5366140.1"/>
    <property type="molecule type" value="Genomic_DNA"/>
</dbReference>
<keyword evidence="3" id="KW-1185">Reference proteome</keyword>
<accession>A0A9W9RTJ9</accession>
<evidence type="ECO:0000313" key="2">
    <source>
        <dbReference type="EMBL" id="KAJ5366140.1"/>
    </source>
</evidence>
<proteinExistence type="predicted"/>
<gene>
    <name evidence="2" type="ORF">N7541_000081</name>
</gene>
<evidence type="ECO:0000313" key="3">
    <source>
        <dbReference type="Proteomes" id="UP001148299"/>
    </source>
</evidence>
<evidence type="ECO:0000256" key="1">
    <source>
        <dbReference type="SAM" id="MobiDB-lite"/>
    </source>
</evidence>
<feature type="region of interest" description="Disordered" evidence="1">
    <location>
        <begin position="136"/>
        <end position="155"/>
    </location>
</feature>
<dbReference type="Proteomes" id="UP001148299">
    <property type="component" value="Unassembled WGS sequence"/>
</dbReference>